<dbReference type="Proteomes" id="UP000306196">
    <property type="component" value="Unassembled WGS sequence"/>
</dbReference>
<comment type="caution">
    <text evidence="1">The sequence shown here is derived from an EMBL/GenBank/DDBJ whole genome shotgun (WGS) entry which is preliminary data.</text>
</comment>
<proteinExistence type="predicted"/>
<name>A0A5R8KB78_9BACT</name>
<evidence type="ECO:0000313" key="1">
    <source>
        <dbReference type="EMBL" id="TLD68799.1"/>
    </source>
</evidence>
<dbReference type="RefSeq" id="WP_138088260.1">
    <property type="nucleotide sequence ID" value="NZ_VAUV01000019.1"/>
</dbReference>
<keyword evidence="2" id="KW-1185">Reference proteome</keyword>
<sequence length="115" mass="13580">MSSYYRTKVSDIADPEIKQLCEDLLFAANYRSSECFELAFWKWLGWYFHEIQSKKINMSHFPPQSQATHRIHKLTGTPVYFLCEEIASELHQGSLEFHETTTVLTFLKRMSKKLL</sequence>
<evidence type="ECO:0000313" key="2">
    <source>
        <dbReference type="Proteomes" id="UP000306196"/>
    </source>
</evidence>
<protein>
    <submittedName>
        <fullName evidence="1">Uncharacterized protein</fullName>
    </submittedName>
</protein>
<dbReference type="EMBL" id="VAUV01000019">
    <property type="protein sequence ID" value="TLD68799.1"/>
    <property type="molecule type" value="Genomic_DNA"/>
</dbReference>
<dbReference type="AlphaFoldDB" id="A0A5R8KB78"/>
<reference evidence="1 2" key="1">
    <citation type="submission" date="2019-05" db="EMBL/GenBank/DDBJ databases">
        <title>Verrucobacter flavum gen. nov., sp. nov. a new member of the family Verrucomicrobiaceae.</title>
        <authorList>
            <person name="Szuroczki S."/>
            <person name="Abbaszade G."/>
            <person name="Szabo A."/>
            <person name="Felfoldi T."/>
            <person name="Schumann P."/>
            <person name="Boka K."/>
            <person name="Keki Z."/>
            <person name="Toumi M."/>
            <person name="Toth E."/>
        </authorList>
    </citation>
    <scope>NUCLEOTIDE SEQUENCE [LARGE SCALE GENOMIC DNA]</scope>
    <source>
        <strain evidence="1 2">MG-N-17</strain>
    </source>
</reference>
<gene>
    <name evidence="1" type="ORF">FEM03_20925</name>
</gene>
<accession>A0A5R8KB78</accession>
<organism evidence="1 2">
    <name type="scientific">Phragmitibacter flavus</name>
    <dbReference type="NCBI Taxonomy" id="2576071"/>
    <lineage>
        <taxon>Bacteria</taxon>
        <taxon>Pseudomonadati</taxon>
        <taxon>Verrucomicrobiota</taxon>
        <taxon>Verrucomicrobiia</taxon>
        <taxon>Verrucomicrobiales</taxon>
        <taxon>Verrucomicrobiaceae</taxon>
        <taxon>Phragmitibacter</taxon>
    </lineage>
</organism>